<dbReference type="Proteomes" id="UP000002484">
    <property type="component" value="Chromosome"/>
</dbReference>
<dbReference type="RefSeq" id="WP_013422777.1">
    <property type="nucleotide sequence ID" value="NC_014666.1"/>
</dbReference>
<organism evidence="2 3">
    <name type="scientific">Pseudofrankia inefficax (strain DSM 45817 / CECT 9037 / DDB 130130 / EuI1c)</name>
    <name type="common">Frankia inefficax</name>
    <dbReference type="NCBI Taxonomy" id="298654"/>
    <lineage>
        <taxon>Bacteria</taxon>
        <taxon>Bacillati</taxon>
        <taxon>Actinomycetota</taxon>
        <taxon>Actinomycetes</taxon>
        <taxon>Frankiales</taxon>
        <taxon>Frankiaceae</taxon>
        <taxon>Pseudofrankia</taxon>
    </lineage>
</organism>
<dbReference type="OrthoDB" id="3531194at2"/>
<keyword evidence="3" id="KW-1185">Reference proteome</keyword>
<accession>E3J8S5</accession>
<dbReference type="eggNOG" id="COG5516">
    <property type="taxonomic scope" value="Bacteria"/>
</dbReference>
<dbReference type="PANTHER" id="PTHR35525">
    <property type="entry name" value="BLL6575 PROTEIN"/>
    <property type="match status" value="1"/>
</dbReference>
<dbReference type="InParanoid" id="E3J8S5"/>
<feature type="domain" description="Zinc finger CGNR" evidence="1">
    <location>
        <begin position="133"/>
        <end position="175"/>
    </location>
</feature>
<dbReference type="HOGENOM" id="CLU_087298_1_0_11"/>
<dbReference type="Pfam" id="PF11706">
    <property type="entry name" value="zf-CGNR"/>
    <property type="match status" value="1"/>
</dbReference>
<sequence>MLFAHDTEASLLAAVWLVNSAEPPGTLETFEQLDDFFDEFHYTGRRDHDEAELAAVRALRADLRRLLTSDRDAAAVLVNRLLADAHAVPLLVRHGGFDWHVHAVSPDAPFADRIMVETAMAMVDMIRSDELSRLSVCAADGCDGLVIDLSRNRSRRFCSTTCGNREAVAAYRARRSTQKTSGS</sequence>
<evidence type="ECO:0000313" key="3">
    <source>
        <dbReference type="Proteomes" id="UP000002484"/>
    </source>
</evidence>
<name>E3J8S5_PSEI1</name>
<dbReference type="InterPro" id="IPR021005">
    <property type="entry name" value="Znf_CGNR"/>
</dbReference>
<dbReference type="Gene3D" id="1.10.3300.10">
    <property type="entry name" value="Jann2411-like domain"/>
    <property type="match status" value="1"/>
</dbReference>
<dbReference type="STRING" id="298654.FraEuI1c_1599"/>
<dbReference type="InterPro" id="IPR010852">
    <property type="entry name" value="ABATE"/>
</dbReference>
<dbReference type="AlphaFoldDB" id="E3J8S5"/>
<gene>
    <name evidence="2" type="ordered locus">FraEuI1c_1599</name>
</gene>
<dbReference type="SUPFAM" id="SSF160904">
    <property type="entry name" value="Jann2411-like"/>
    <property type="match status" value="1"/>
</dbReference>
<protein>
    <recommendedName>
        <fullName evidence="1">Zinc finger CGNR domain-containing protein</fullName>
    </recommendedName>
</protein>
<proteinExistence type="predicted"/>
<dbReference type="KEGG" id="fri:FraEuI1c_1599"/>
<dbReference type="PANTHER" id="PTHR35525:SF3">
    <property type="entry name" value="BLL6575 PROTEIN"/>
    <property type="match status" value="1"/>
</dbReference>
<dbReference type="InterPro" id="IPR023286">
    <property type="entry name" value="ABATE_dom_sf"/>
</dbReference>
<evidence type="ECO:0000313" key="2">
    <source>
        <dbReference type="EMBL" id="ADP79658.1"/>
    </source>
</evidence>
<dbReference type="Pfam" id="PF07336">
    <property type="entry name" value="ABATE"/>
    <property type="match status" value="1"/>
</dbReference>
<dbReference type="EMBL" id="CP002299">
    <property type="protein sequence ID" value="ADP79658.1"/>
    <property type="molecule type" value="Genomic_DNA"/>
</dbReference>
<evidence type="ECO:0000259" key="1">
    <source>
        <dbReference type="Pfam" id="PF11706"/>
    </source>
</evidence>
<reference evidence="2 3" key="1">
    <citation type="submission" date="2010-10" db="EMBL/GenBank/DDBJ databases">
        <title>Complete sequence of Frankia sp. EuI1c.</title>
        <authorList>
            <consortium name="US DOE Joint Genome Institute"/>
            <person name="Lucas S."/>
            <person name="Copeland A."/>
            <person name="Lapidus A."/>
            <person name="Cheng J.-F."/>
            <person name="Bruce D."/>
            <person name="Goodwin L."/>
            <person name="Pitluck S."/>
            <person name="Chertkov O."/>
            <person name="Detter J.C."/>
            <person name="Han C."/>
            <person name="Tapia R."/>
            <person name="Land M."/>
            <person name="Hauser L."/>
            <person name="Jeffries C."/>
            <person name="Kyrpides N."/>
            <person name="Ivanova N."/>
            <person name="Mikhailova N."/>
            <person name="Beauchemin N."/>
            <person name="Sen A."/>
            <person name="Sur S.A."/>
            <person name="Gtari M."/>
            <person name="Wall L."/>
            <person name="Tisa L."/>
            <person name="Woyke T."/>
        </authorList>
    </citation>
    <scope>NUCLEOTIDE SEQUENCE [LARGE SCALE GENOMIC DNA]</scope>
    <source>
        <strain evidence="3">DSM 45817 / CECT 9037 / EuI1c</strain>
    </source>
</reference>